<sequence length="246" mass="28150">MGRKNKKAKQAMPSEILPCIDTQNNTAFELESEKDTWPEFFYYLLAGAEAAQYAVPHIYLCHWNTEGLFLFIRWQSHMNYIPWCYMQNHLKAKLGEAFDADGSVFTWEQFLEQAQELLSGTLMKIVVDIYNNKLLSACMKDGQAGQYSYHGLNECLEAERDKELVEYAEAADEALVEYTESAKEMLVEYTKSAEEIPAEHTEPAEEAVVKYVKAGANQDYKKADNYSVELCLTETVAEQNSHKLFS</sequence>
<dbReference type="EMBL" id="GG704915">
    <property type="protein sequence ID" value="EAS27340.3"/>
    <property type="molecule type" value="Genomic_DNA"/>
</dbReference>
<dbReference type="GeneID" id="24165146"/>
<accession>J3K0G6</accession>
<proteinExistence type="predicted"/>
<dbReference type="InParanoid" id="J3K0G6"/>
<dbReference type="AlphaFoldDB" id="J3K0G6"/>
<name>J3K0G6_COCIM</name>
<dbReference type="RefSeq" id="XP_001238923.2">
    <property type="nucleotide sequence ID" value="XM_001238922.2"/>
</dbReference>
<dbReference type="Proteomes" id="UP000001261">
    <property type="component" value="Unassembled WGS sequence"/>
</dbReference>
<keyword evidence="2" id="KW-1185">Reference proteome</keyword>
<dbReference type="KEGG" id="cim:CIMG_13519"/>
<gene>
    <name evidence="1" type="ORF">CIMG_13519</name>
</gene>
<dbReference type="OrthoDB" id="4206346at2759"/>
<reference evidence="2" key="2">
    <citation type="journal article" date="2010" name="Genome Res.">
        <title>Population genomic sequencing of Coccidioides fungi reveals recent hybridization and transposon control.</title>
        <authorList>
            <person name="Neafsey D.E."/>
            <person name="Barker B.M."/>
            <person name="Sharpton T.J."/>
            <person name="Stajich J.E."/>
            <person name="Park D.J."/>
            <person name="Whiston E."/>
            <person name="Hung C.-Y."/>
            <person name="McMahan C."/>
            <person name="White J."/>
            <person name="Sykes S."/>
            <person name="Heiman D."/>
            <person name="Young S."/>
            <person name="Zeng Q."/>
            <person name="Abouelleil A."/>
            <person name="Aftuck L."/>
            <person name="Bessette D."/>
            <person name="Brown A."/>
            <person name="FitzGerald M."/>
            <person name="Lui A."/>
            <person name="Macdonald J.P."/>
            <person name="Priest M."/>
            <person name="Orbach M.J."/>
            <person name="Galgiani J.N."/>
            <person name="Kirkland T.N."/>
            <person name="Cole G.T."/>
            <person name="Birren B.W."/>
            <person name="Henn M.R."/>
            <person name="Taylor J.W."/>
            <person name="Rounsley S.D."/>
        </authorList>
    </citation>
    <scope>GENOME REANNOTATION</scope>
    <source>
        <strain evidence="2">RS</strain>
    </source>
</reference>
<evidence type="ECO:0000313" key="1">
    <source>
        <dbReference type="EMBL" id="EAS27340.3"/>
    </source>
</evidence>
<organism evidence="1 2">
    <name type="scientific">Coccidioides immitis (strain RS)</name>
    <name type="common">Valley fever fungus</name>
    <dbReference type="NCBI Taxonomy" id="246410"/>
    <lineage>
        <taxon>Eukaryota</taxon>
        <taxon>Fungi</taxon>
        <taxon>Dikarya</taxon>
        <taxon>Ascomycota</taxon>
        <taxon>Pezizomycotina</taxon>
        <taxon>Eurotiomycetes</taxon>
        <taxon>Eurotiomycetidae</taxon>
        <taxon>Onygenales</taxon>
        <taxon>Onygenaceae</taxon>
        <taxon>Coccidioides</taxon>
    </lineage>
</organism>
<dbReference type="VEuPathDB" id="FungiDB:CIMG_13519"/>
<evidence type="ECO:0000313" key="2">
    <source>
        <dbReference type="Proteomes" id="UP000001261"/>
    </source>
</evidence>
<reference evidence="2" key="1">
    <citation type="journal article" date="2009" name="Genome Res.">
        <title>Comparative genomic analyses of the human fungal pathogens Coccidioides and their relatives.</title>
        <authorList>
            <person name="Sharpton T.J."/>
            <person name="Stajich J.E."/>
            <person name="Rounsley S.D."/>
            <person name="Gardner M.J."/>
            <person name="Wortman J.R."/>
            <person name="Jordar V.S."/>
            <person name="Maiti R."/>
            <person name="Kodira C.D."/>
            <person name="Neafsey D.E."/>
            <person name="Zeng Q."/>
            <person name="Hung C.-Y."/>
            <person name="McMahan C."/>
            <person name="Muszewska A."/>
            <person name="Grynberg M."/>
            <person name="Mandel M.A."/>
            <person name="Kellner E.M."/>
            <person name="Barker B.M."/>
            <person name="Galgiani J.N."/>
            <person name="Orbach M.J."/>
            <person name="Kirkland T.N."/>
            <person name="Cole G.T."/>
            <person name="Henn M.R."/>
            <person name="Birren B.W."/>
            <person name="Taylor J.W."/>
        </authorList>
    </citation>
    <scope>NUCLEOTIDE SEQUENCE [LARGE SCALE GENOMIC DNA]</scope>
    <source>
        <strain evidence="2">RS</strain>
    </source>
</reference>
<protein>
    <submittedName>
        <fullName evidence="1">Uncharacterized protein</fullName>
    </submittedName>
</protein>